<organism evidence="6">
    <name type="scientific">Trepomonas sp. PC1</name>
    <dbReference type="NCBI Taxonomy" id="1076344"/>
    <lineage>
        <taxon>Eukaryota</taxon>
        <taxon>Metamonada</taxon>
        <taxon>Diplomonadida</taxon>
        <taxon>Hexamitidae</taxon>
        <taxon>Hexamitinae</taxon>
        <taxon>Trepomonas</taxon>
    </lineage>
</organism>
<gene>
    <name evidence="6" type="ORF">TPC1_16154</name>
</gene>
<dbReference type="PANTHER" id="PTHR19865:SF0">
    <property type="entry name" value="U3 SMALL NUCLEOLAR RNA-INTERACTING PROTEIN 2"/>
    <property type="match status" value="1"/>
</dbReference>
<dbReference type="InterPro" id="IPR001680">
    <property type="entry name" value="WD40_rpt"/>
</dbReference>
<dbReference type="PANTHER" id="PTHR19865">
    <property type="entry name" value="U3 SMALL NUCLEOLAR RNA INTERACTING PROTEIN 2"/>
    <property type="match status" value="1"/>
</dbReference>
<dbReference type="AlphaFoldDB" id="A0A146K9A9"/>
<sequence length="350" mass="39270">KIAKENLQMLQSQKVDVRKALQAELENLSVQKISNIDIKISDVNYQRVNTRLVPISVVITDSEIVVGTKDGSLVSFSHGLELLQTKAGKRSISEHPCLPTSAKQYFGLPYEFHHSAVLSLSYNKTLVSASSNCCLLQNGTFHLKKISTAAQTQQLLFVAADKQIFISNILDRVLLYQMVGHVDAVNQIFPLPMSNQFITASSDASLRLFDFEAQSQLVYLADSFLESCFAFNNEWFVGCGEAVFLFSRQKRNFVQKVEFEGDFIDRIISCCAGIYQYNILLVGMKNQIKVFRFSGQSLKLESQIQVEGFVNDINIKIVGQKILVAFALGGERKRDRLEVLEAKKQVGVFC</sequence>
<evidence type="ECO:0000256" key="1">
    <source>
        <dbReference type="ARBA" id="ARBA00004123"/>
    </source>
</evidence>
<dbReference type="Gene3D" id="2.130.10.10">
    <property type="entry name" value="YVTN repeat-like/Quinoprotein amine dehydrogenase"/>
    <property type="match status" value="1"/>
</dbReference>
<dbReference type="PROSITE" id="PS50082">
    <property type="entry name" value="WD_REPEATS_2"/>
    <property type="match status" value="1"/>
</dbReference>
<dbReference type="InterPro" id="IPR036322">
    <property type="entry name" value="WD40_repeat_dom_sf"/>
</dbReference>
<reference evidence="6" key="1">
    <citation type="submission" date="2015-07" db="EMBL/GenBank/DDBJ databases">
        <title>Adaptation to a free-living lifestyle via gene acquisitions in the diplomonad Trepomonas sp. PC1.</title>
        <authorList>
            <person name="Xu F."/>
            <person name="Jerlstrom-Hultqvist J."/>
            <person name="Kolisko M."/>
            <person name="Simpson A.G.B."/>
            <person name="Roger A.J."/>
            <person name="Svard S.G."/>
            <person name="Andersson J.O."/>
        </authorList>
    </citation>
    <scope>NUCLEOTIDE SEQUENCE</scope>
    <source>
        <strain evidence="6">PC1</strain>
    </source>
</reference>
<feature type="non-terminal residue" evidence="6">
    <location>
        <position position="1"/>
    </location>
</feature>
<dbReference type="EMBL" id="GDID01004577">
    <property type="protein sequence ID" value="JAP92029.1"/>
    <property type="molecule type" value="Transcribed_RNA"/>
</dbReference>
<dbReference type="SUPFAM" id="SSF50978">
    <property type="entry name" value="WD40 repeat-like"/>
    <property type="match status" value="1"/>
</dbReference>
<dbReference type="InterPro" id="IPR039241">
    <property type="entry name" value="Rrp9-like"/>
</dbReference>
<evidence type="ECO:0000313" key="6">
    <source>
        <dbReference type="EMBL" id="JAP92029.1"/>
    </source>
</evidence>
<feature type="repeat" description="WD" evidence="5">
    <location>
        <begin position="178"/>
        <end position="219"/>
    </location>
</feature>
<protein>
    <submittedName>
        <fullName evidence="6">U3 small nucleolar RNA interacting protein</fullName>
    </submittedName>
</protein>
<dbReference type="GO" id="GO:0032040">
    <property type="term" value="C:small-subunit processome"/>
    <property type="evidence" value="ECO:0007669"/>
    <property type="project" value="TreeGrafter"/>
</dbReference>
<keyword evidence="2 5" id="KW-0853">WD repeat</keyword>
<accession>A0A146K9A9</accession>
<evidence type="ECO:0000256" key="5">
    <source>
        <dbReference type="PROSITE-ProRule" id="PRU00221"/>
    </source>
</evidence>
<keyword evidence="4" id="KW-0539">Nucleus</keyword>
<proteinExistence type="predicted"/>
<dbReference type="InterPro" id="IPR015943">
    <property type="entry name" value="WD40/YVTN_repeat-like_dom_sf"/>
</dbReference>
<evidence type="ECO:0000256" key="2">
    <source>
        <dbReference type="ARBA" id="ARBA00022574"/>
    </source>
</evidence>
<name>A0A146K9A9_9EUKA</name>
<dbReference type="GO" id="GO:0034511">
    <property type="term" value="F:U3 snoRNA binding"/>
    <property type="evidence" value="ECO:0007669"/>
    <property type="project" value="InterPro"/>
</dbReference>
<comment type="subcellular location">
    <subcellularLocation>
        <location evidence="1">Nucleus</location>
    </subcellularLocation>
</comment>
<evidence type="ECO:0000256" key="4">
    <source>
        <dbReference type="ARBA" id="ARBA00023242"/>
    </source>
</evidence>
<keyword evidence="3" id="KW-0677">Repeat</keyword>
<feature type="non-terminal residue" evidence="6">
    <location>
        <position position="350"/>
    </location>
</feature>
<evidence type="ECO:0000256" key="3">
    <source>
        <dbReference type="ARBA" id="ARBA00022737"/>
    </source>
</evidence>